<dbReference type="InterPro" id="IPR002885">
    <property type="entry name" value="PPR_rpt"/>
</dbReference>
<comment type="similarity">
    <text evidence="1">Belongs to the PPR family. P subfamily.</text>
</comment>
<dbReference type="PANTHER" id="PTHR47941">
    <property type="entry name" value="PENTATRICOPEPTIDE REPEAT-CONTAINING PROTEIN 3, MITOCHONDRIAL"/>
    <property type="match status" value="1"/>
</dbReference>
<dbReference type="AlphaFoldDB" id="A0A0B2NUR4"/>
<dbReference type="Pfam" id="PF13812">
    <property type="entry name" value="PPR_3"/>
    <property type="match status" value="1"/>
</dbReference>
<dbReference type="EMBL" id="KN672145">
    <property type="protein sequence ID" value="KHM99023.1"/>
    <property type="molecule type" value="Genomic_DNA"/>
</dbReference>
<organism evidence="4">
    <name type="scientific">Glycine soja</name>
    <name type="common">Wild soybean</name>
    <dbReference type="NCBI Taxonomy" id="3848"/>
    <lineage>
        <taxon>Eukaryota</taxon>
        <taxon>Viridiplantae</taxon>
        <taxon>Streptophyta</taxon>
        <taxon>Embryophyta</taxon>
        <taxon>Tracheophyta</taxon>
        <taxon>Spermatophyta</taxon>
        <taxon>Magnoliopsida</taxon>
        <taxon>eudicotyledons</taxon>
        <taxon>Gunneridae</taxon>
        <taxon>Pentapetalae</taxon>
        <taxon>rosids</taxon>
        <taxon>fabids</taxon>
        <taxon>Fabales</taxon>
        <taxon>Fabaceae</taxon>
        <taxon>Papilionoideae</taxon>
        <taxon>50 kb inversion clade</taxon>
        <taxon>NPAAA clade</taxon>
        <taxon>indigoferoid/millettioid clade</taxon>
        <taxon>Phaseoleae</taxon>
        <taxon>Glycine</taxon>
        <taxon>Glycine subgen. Soja</taxon>
    </lineage>
</organism>
<dbReference type="Pfam" id="PF13041">
    <property type="entry name" value="PPR_2"/>
    <property type="match status" value="2"/>
</dbReference>
<dbReference type="Pfam" id="PF12854">
    <property type="entry name" value="PPR_1"/>
    <property type="match status" value="2"/>
</dbReference>
<reference evidence="4" key="1">
    <citation type="submission" date="2014-07" db="EMBL/GenBank/DDBJ databases">
        <title>Identification of a novel salt tolerance gene in wild soybean by whole-genome sequencing.</title>
        <authorList>
            <person name="Lam H.-M."/>
            <person name="Qi X."/>
            <person name="Li M.-W."/>
            <person name="Liu X."/>
            <person name="Xie M."/>
            <person name="Ni M."/>
            <person name="Xu X."/>
        </authorList>
    </citation>
    <scope>NUCLEOTIDE SEQUENCE [LARGE SCALE GENOMIC DNA]</scope>
    <source>
        <tissue evidence="4">Root</tissue>
    </source>
</reference>
<evidence type="ECO:0000313" key="4">
    <source>
        <dbReference type="EMBL" id="KHM99023.1"/>
    </source>
</evidence>
<evidence type="ECO:0000256" key="2">
    <source>
        <dbReference type="ARBA" id="ARBA00022737"/>
    </source>
</evidence>
<feature type="repeat" description="PPR" evidence="3">
    <location>
        <begin position="309"/>
        <end position="343"/>
    </location>
</feature>
<keyword evidence="2" id="KW-0677">Repeat</keyword>
<dbReference type="Proteomes" id="UP000053555">
    <property type="component" value="Unassembled WGS sequence"/>
</dbReference>
<feature type="repeat" description="PPR" evidence="3">
    <location>
        <begin position="168"/>
        <end position="202"/>
    </location>
</feature>
<feature type="repeat" description="PPR" evidence="3">
    <location>
        <begin position="98"/>
        <end position="132"/>
    </location>
</feature>
<name>A0A0B2NUR4_GLYSO</name>
<dbReference type="InterPro" id="IPR011990">
    <property type="entry name" value="TPR-like_helical_dom_sf"/>
</dbReference>
<dbReference type="PROSITE" id="PS51375">
    <property type="entry name" value="PPR"/>
    <property type="match status" value="6"/>
</dbReference>
<accession>A0A0B2NUR4</accession>
<evidence type="ECO:0000256" key="1">
    <source>
        <dbReference type="ARBA" id="ARBA00007626"/>
    </source>
</evidence>
<feature type="repeat" description="PPR" evidence="3">
    <location>
        <begin position="203"/>
        <end position="237"/>
    </location>
</feature>
<gene>
    <name evidence="4" type="ORF">glysoja_024323</name>
</gene>
<protein>
    <submittedName>
        <fullName evidence="4">Pentatricopeptide repeat-containing protein</fullName>
    </submittedName>
</protein>
<dbReference type="Gene3D" id="1.25.40.10">
    <property type="entry name" value="Tetratricopeptide repeat domain"/>
    <property type="match status" value="3"/>
</dbReference>
<feature type="repeat" description="PPR" evidence="3">
    <location>
        <begin position="238"/>
        <end position="272"/>
    </location>
</feature>
<proteinExistence type="inferred from homology"/>
<feature type="repeat" description="PPR" evidence="3">
    <location>
        <begin position="133"/>
        <end position="167"/>
    </location>
</feature>
<dbReference type="NCBIfam" id="TIGR00756">
    <property type="entry name" value="PPR"/>
    <property type="match status" value="6"/>
</dbReference>
<sequence>MFYRIKEFGCKPTVRIYNHLLDALLGESENRYHMIDAVYENMNGEGLEPNVFTYNILLKALCKNGKLNAACKLLVGGNVAEAVAVCDRMEKDCFCPLNVTAYSTLVHGFAKAGDLQGASEVWNRMVNCEVQPHVVVYTPMVDVLCKNSMLDQAYRLIDNMVADGCPPNVVIFITFIKGLCHGGRVRWAMHVVDQMQRYGCLPDTRTYNELLDGLFSVNEFRKACELIRELEERKVELNLVTYNTFMYGFSSHGKEEWVLQVLGRMFVNGVKPDAITVNVIIYAYSKLGKVRTAIQFLERITAGKELCPDIIAHTSLLWGICNSLGIEEAIVYLNKMLNKGIFPNIATWDGLVRASNRYFQQYVTDDLVTIQCTPSLEQDQWVVCVIGKNTCCKMLPSLS</sequence>
<evidence type="ECO:0000256" key="3">
    <source>
        <dbReference type="PROSITE-ProRule" id="PRU00708"/>
    </source>
</evidence>